<keyword evidence="1" id="KW-0378">Hydrolase</keyword>
<evidence type="ECO:0000313" key="3">
    <source>
        <dbReference type="EMBL" id="ACO28657.1"/>
    </source>
</evidence>
<accession>A0A158RN55</accession>
<dbReference type="Gene3D" id="3.40.50.1820">
    <property type="entry name" value="alpha/beta hydrolase"/>
    <property type="match status" value="1"/>
</dbReference>
<dbReference type="PATRIC" id="fig|572264.18.peg.3167"/>
<dbReference type="Pfam" id="PF07859">
    <property type="entry name" value="Abhydrolase_3"/>
    <property type="match status" value="1"/>
</dbReference>
<evidence type="ECO:0000259" key="2">
    <source>
        <dbReference type="Pfam" id="PF07859"/>
    </source>
</evidence>
<dbReference type="InterPro" id="IPR013094">
    <property type="entry name" value="AB_hydrolase_3"/>
</dbReference>
<dbReference type="InterPro" id="IPR050300">
    <property type="entry name" value="GDXG_lipolytic_enzyme"/>
</dbReference>
<evidence type="ECO:0000256" key="1">
    <source>
        <dbReference type="ARBA" id="ARBA00022801"/>
    </source>
</evidence>
<dbReference type="AlphaFoldDB" id="A0A158RN55"/>
<dbReference type="RefSeq" id="WP_000797632.1">
    <property type="nucleotide sequence ID" value="NC_012472.1"/>
</dbReference>
<sequence>MKNRVHPELREMFSVLPAMDNGPENFQQYRKWANEAFAATDLTSNDKITVSNRFIPGPEGAPEVRVRIYEPTKNTKALPGVLWIHGGGYQVGLPEMDDRLCEKFVLEANCVVVSVDYRLAPENPFPAPLEDCYAALQWVSNNSKDLGIDSSRIAIAGMSAGGGLTAALALLARDRKGPSILFQMPLCPMIDDRNITPSTFEITDSKVWNREANIIGWKMYLGSAYGEDVSPHAAPARATDLTGLPPTYTMVGEIDPFRDETIEYANRLMQAGVPTEFHVYPGGYHGFELIVPHAEISQRAEKEYIGALKRALQKTEV</sequence>
<protein>
    <submittedName>
        <fullName evidence="3">Heroin esterase</fullName>
    </submittedName>
</protein>
<reference evidence="3 4" key="1">
    <citation type="submission" date="2009-02" db="EMBL/GenBank/DDBJ databases">
        <title>Genome sequence of Bacillus cereus 03BB102.</title>
        <authorList>
            <person name="Dodson R.J."/>
            <person name="Jackson P."/>
            <person name="Munk A.C."/>
            <person name="Brettin T."/>
            <person name="Bruce D."/>
            <person name="Detter C."/>
            <person name="Tapia R."/>
            <person name="Han C."/>
            <person name="Sutton G."/>
            <person name="Sims D."/>
        </authorList>
    </citation>
    <scope>NUCLEOTIDE SEQUENCE [LARGE SCALE GENOMIC DNA]</scope>
    <source>
        <strain evidence="3 4">03BB102</strain>
    </source>
</reference>
<dbReference type="InterPro" id="IPR029058">
    <property type="entry name" value="AB_hydrolase_fold"/>
</dbReference>
<name>A0A158RN55_BACC3</name>
<proteinExistence type="predicted"/>
<dbReference type="KEGG" id="bcx:BCA_3209"/>
<dbReference type="PANTHER" id="PTHR48081:SF8">
    <property type="entry name" value="ALPHA_BETA HYDROLASE FOLD-3 DOMAIN-CONTAINING PROTEIN-RELATED"/>
    <property type="match status" value="1"/>
</dbReference>
<organism evidence="3 4">
    <name type="scientific">Bacillus cereus (strain 03BB102)</name>
    <dbReference type="NCBI Taxonomy" id="572264"/>
    <lineage>
        <taxon>Bacteria</taxon>
        <taxon>Bacillati</taxon>
        <taxon>Bacillota</taxon>
        <taxon>Bacilli</taxon>
        <taxon>Bacillales</taxon>
        <taxon>Bacillaceae</taxon>
        <taxon>Bacillus</taxon>
        <taxon>Bacillus cereus group</taxon>
    </lineage>
</organism>
<feature type="domain" description="Alpha/beta hydrolase fold-3" evidence="2">
    <location>
        <begin position="81"/>
        <end position="288"/>
    </location>
</feature>
<dbReference type="Proteomes" id="UP000002210">
    <property type="component" value="Chromosome"/>
</dbReference>
<dbReference type="GO" id="GO:0016787">
    <property type="term" value="F:hydrolase activity"/>
    <property type="evidence" value="ECO:0007669"/>
    <property type="project" value="UniProtKB-KW"/>
</dbReference>
<evidence type="ECO:0000313" key="4">
    <source>
        <dbReference type="Proteomes" id="UP000002210"/>
    </source>
</evidence>
<dbReference type="EMBL" id="CP001407">
    <property type="protein sequence ID" value="ACO28657.1"/>
    <property type="molecule type" value="Genomic_DNA"/>
</dbReference>
<dbReference type="PANTHER" id="PTHR48081">
    <property type="entry name" value="AB HYDROLASE SUPERFAMILY PROTEIN C4A8.06C"/>
    <property type="match status" value="1"/>
</dbReference>
<gene>
    <name evidence="3" type="ordered locus">BCA_3209</name>
</gene>
<dbReference type="SUPFAM" id="SSF53474">
    <property type="entry name" value="alpha/beta-Hydrolases"/>
    <property type="match status" value="1"/>
</dbReference>